<dbReference type="GeneID" id="7827232"/>
<keyword evidence="1" id="KW-0175">Coiled coil</keyword>
<dbReference type="OMA" id="RETIHKY"/>
<dbReference type="HOGENOM" id="CLU_519274_0_0_1"/>
<dbReference type="EMBL" id="GG662536">
    <property type="protein sequence ID" value="EAR85607.1"/>
    <property type="molecule type" value="Genomic_DNA"/>
</dbReference>
<sequence>MQENSQIQNDVVDIQQLNSKINKYERDIIKLKEKNQELKTSVSDVSEKYKSEKNKNDEYELEKKHFAFLLQQKDEELNRLQEHSKTQQLELQYFENILYQHAETQQQEKQIVEKQIQHYKQIYKKYVDLEIQIENVNKENLLLKSDLKLAESKFLNQKQQCQDIQQIYNNRLIEFQQQFESMNSTISILQRQVDENKYFKDFMQSQIQLNQDIEANIEESSIAYKNINSHDDFNENVNSRLSSQKMIPEYDQNQINNLLEENMLLSQQLSDYETKITPKILQKEQELKVLQEQLKDLQKYNQQLNKENDLNKKELQEIKQKQMAQMEKEELQNMPASQFTEKDIQQLQKAYIEEKEKRISYQQTLKEIQEEMKRKNPIIRKQNEKWLKLNQEFLRFEQEYGEMQKLLAQKNKNVDSLQDELERSLNENVQLQSQISFLKEEIQRLAVQINHLLKINSKFKQNISAKFGKNQLEEIMQQIKKEKNQQFGIKDIDEIYQTNYQSIYSDIQEVIEMNMALSKKLRERS</sequence>
<gene>
    <name evidence="2" type="ORF">TTHERM_00420150</name>
</gene>
<feature type="coiled-coil region" evidence="1">
    <location>
        <begin position="255"/>
        <end position="371"/>
    </location>
</feature>
<dbReference type="RefSeq" id="XP_001033270.1">
    <property type="nucleotide sequence ID" value="XM_001033270.3"/>
</dbReference>
<organism evidence="2 3">
    <name type="scientific">Tetrahymena thermophila (strain SB210)</name>
    <dbReference type="NCBI Taxonomy" id="312017"/>
    <lineage>
        <taxon>Eukaryota</taxon>
        <taxon>Sar</taxon>
        <taxon>Alveolata</taxon>
        <taxon>Ciliophora</taxon>
        <taxon>Intramacronucleata</taxon>
        <taxon>Oligohymenophorea</taxon>
        <taxon>Hymenostomatida</taxon>
        <taxon>Tetrahymenina</taxon>
        <taxon>Tetrahymenidae</taxon>
        <taxon>Tetrahymena</taxon>
    </lineage>
</organism>
<keyword evidence="3" id="KW-1185">Reference proteome</keyword>
<proteinExistence type="predicted"/>
<accession>I7MGZ1</accession>
<feature type="coiled-coil region" evidence="1">
    <location>
        <begin position="400"/>
        <end position="485"/>
    </location>
</feature>
<name>I7MGZ1_TETTS</name>
<evidence type="ECO:0000313" key="3">
    <source>
        <dbReference type="Proteomes" id="UP000009168"/>
    </source>
</evidence>
<dbReference type="STRING" id="312017.I7MGZ1"/>
<evidence type="ECO:0000256" key="1">
    <source>
        <dbReference type="SAM" id="Coils"/>
    </source>
</evidence>
<dbReference type="InParanoid" id="I7MGZ1"/>
<feature type="coiled-coil region" evidence="1">
    <location>
        <begin position="7"/>
        <end position="153"/>
    </location>
</feature>
<reference evidence="3" key="1">
    <citation type="journal article" date="2006" name="PLoS Biol.">
        <title>Macronuclear genome sequence of the ciliate Tetrahymena thermophila, a model eukaryote.</title>
        <authorList>
            <person name="Eisen J.A."/>
            <person name="Coyne R.S."/>
            <person name="Wu M."/>
            <person name="Wu D."/>
            <person name="Thiagarajan M."/>
            <person name="Wortman J.R."/>
            <person name="Badger J.H."/>
            <person name="Ren Q."/>
            <person name="Amedeo P."/>
            <person name="Jones K.M."/>
            <person name="Tallon L.J."/>
            <person name="Delcher A.L."/>
            <person name="Salzberg S.L."/>
            <person name="Silva J.C."/>
            <person name="Haas B.J."/>
            <person name="Majoros W.H."/>
            <person name="Farzad M."/>
            <person name="Carlton J.M."/>
            <person name="Smith R.K. Jr."/>
            <person name="Garg J."/>
            <person name="Pearlman R.E."/>
            <person name="Karrer K.M."/>
            <person name="Sun L."/>
            <person name="Manning G."/>
            <person name="Elde N.C."/>
            <person name="Turkewitz A.P."/>
            <person name="Asai D.J."/>
            <person name="Wilkes D.E."/>
            <person name="Wang Y."/>
            <person name="Cai H."/>
            <person name="Collins K."/>
            <person name="Stewart B.A."/>
            <person name="Lee S.R."/>
            <person name="Wilamowska K."/>
            <person name="Weinberg Z."/>
            <person name="Ruzzo W.L."/>
            <person name="Wloga D."/>
            <person name="Gaertig J."/>
            <person name="Frankel J."/>
            <person name="Tsao C.-C."/>
            <person name="Gorovsky M.A."/>
            <person name="Keeling P.J."/>
            <person name="Waller R.F."/>
            <person name="Patron N.J."/>
            <person name="Cherry J.M."/>
            <person name="Stover N.A."/>
            <person name="Krieger C.J."/>
            <person name="del Toro C."/>
            <person name="Ryder H.F."/>
            <person name="Williamson S.C."/>
            <person name="Barbeau R.A."/>
            <person name="Hamilton E.P."/>
            <person name="Orias E."/>
        </authorList>
    </citation>
    <scope>NUCLEOTIDE SEQUENCE [LARGE SCALE GENOMIC DNA]</scope>
    <source>
        <strain evidence="3">SB210</strain>
    </source>
</reference>
<protein>
    <submittedName>
        <fullName evidence="2">Uncharacterized protein</fullName>
    </submittedName>
</protein>
<dbReference type="KEGG" id="tet:TTHERM_00420150"/>
<dbReference type="AlphaFoldDB" id="I7MGZ1"/>
<evidence type="ECO:0000313" key="2">
    <source>
        <dbReference type="EMBL" id="EAR85607.1"/>
    </source>
</evidence>
<dbReference type="Proteomes" id="UP000009168">
    <property type="component" value="Unassembled WGS sequence"/>
</dbReference>